<dbReference type="PANTHER" id="PTHR43778:SF2">
    <property type="entry name" value="PYRUVATE CARBOXYLASE, MITOCHONDRIAL"/>
    <property type="match status" value="1"/>
</dbReference>
<dbReference type="SUPFAM" id="SSF51230">
    <property type="entry name" value="Single hybrid motif"/>
    <property type="match status" value="1"/>
</dbReference>
<comment type="catalytic activity">
    <reaction evidence="8">
        <text>N(6)-carboxybiotinyl-L-lysyl-[protein] + acetyl-CoA = N(6)-biotinyl-L-lysyl-[protein] + malonyl-CoA</text>
        <dbReference type="Rhea" id="RHEA:54728"/>
        <dbReference type="Rhea" id="RHEA-COMP:10505"/>
        <dbReference type="Rhea" id="RHEA-COMP:10506"/>
        <dbReference type="ChEBI" id="CHEBI:57288"/>
        <dbReference type="ChEBI" id="CHEBI:57384"/>
        <dbReference type="ChEBI" id="CHEBI:83144"/>
        <dbReference type="ChEBI" id="CHEBI:83145"/>
        <dbReference type="EC" id="2.1.3.15"/>
    </reaction>
</comment>
<keyword evidence="3" id="KW-0547">Nucleotide-binding</keyword>
<dbReference type="GO" id="GO:0006633">
    <property type="term" value="P:fatty acid biosynthetic process"/>
    <property type="evidence" value="ECO:0007669"/>
    <property type="project" value="UniProtKB-KW"/>
</dbReference>
<dbReference type="PROSITE" id="PS50991">
    <property type="entry name" value="PYR_CT"/>
    <property type="match status" value="1"/>
</dbReference>
<keyword evidence="13" id="KW-0808">Transferase</keyword>
<dbReference type="InterPro" id="IPR055268">
    <property type="entry name" value="PCB-like"/>
</dbReference>
<dbReference type="FunFam" id="3.20.20.70:FF:000033">
    <property type="entry name" value="Pyruvate carboxylase"/>
    <property type="match status" value="1"/>
</dbReference>
<dbReference type="InterPro" id="IPR029045">
    <property type="entry name" value="ClpP/crotonase-like_dom_sf"/>
</dbReference>
<dbReference type="InterPro" id="IPR011762">
    <property type="entry name" value="COA_CT_N"/>
</dbReference>
<evidence type="ECO:0000313" key="13">
    <source>
        <dbReference type="EMBL" id="ELP90071.1"/>
    </source>
</evidence>
<dbReference type="Gene3D" id="2.40.50.100">
    <property type="match status" value="1"/>
</dbReference>
<dbReference type="Gene3D" id="3.90.226.10">
    <property type="entry name" value="2-enoyl-CoA Hydratase, Chain A, domain 1"/>
    <property type="match status" value="2"/>
</dbReference>
<evidence type="ECO:0000256" key="1">
    <source>
        <dbReference type="ARBA" id="ARBA00011883"/>
    </source>
</evidence>
<dbReference type="Proteomes" id="UP000014680">
    <property type="component" value="Unassembled WGS sequence"/>
</dbReference>
<dbReference type="GeneID" id="14889000"/>
<dbReference type="Gene3D" id="3.20.20.70">
    <property type="entry name" value="Aldolase class I"/>
    <property type="match status" value="1"/>
</dbReference>
<dbReference type="Pfam" id="PF00682">
    <property type="entry name" value="HMGL-like"/>
    <property type="match status" value="1"/>
</dbReference>
<evidence type="ECO:0000256" key="5">
    <source>
        <dbReference type="ARBA" id="ARBA00022840"/>
    </source>
</evidence>
<evidence type="ECO:0000259" key="10">
    <source>
        <dbReference type="PROSITE" id="PS50980"/>
    </source>
</evidence>
<feature type="domain" description="Pyruvate carboxyltransferase" evidence="12">
    <location>
        <begin position="626"/>
        <end position="894"/>
    </location>
</feature>
<evidence type="ECO:0000313" key="14">
    <source>
        <dbReference type="Proteomes" id="UP000014680"/>
    </source>
</evidence>
<dbReference type="NCBIfam" id="NF006761">
    <property type="entry name" value="PRK09282.1"/>
    <property type="match status" value="1"/>
</dbReference>
<dbReference type="GO" id="GO:0006094">
    <property type="term" value="P:gluconeogenesis"/>
    <property type="evidence" value="ECO:0007669"/>
    <property type="project" value="TreeGrafter"/>
</dbReference>
<evidence type="ECO:0000256" key="7">
    <source>
        <dbReference type="ARBA" id="ARBA00023160"/>
    </source>
</evidence>
<accession>A0A0A1UA80</accession>
<dbReference type="PRINTS" id="PR01069">
    <property type="entry name" value="ACCCTRFRASEA"/>
</dbReference>
<dbReference type="AlphaFoldDB" id="A0A0A1UA80"/>
<keyword evidence="5" id="KW-0067">ATP-binding</keyword>
<dbReference type="Pfam" id="PF00364">
    <property type="entry name" value="Biotin_lipoyl"/>
    <property type="match status" value="1"/>
</dbReference>
<dbReference type="InterPro" id="IPR011053">
    <property type="entry name" value="Single_hybrid_motif"/>
</dbReference>
<protein>
    <recommendedName>
        <fullName evidence="1">acetyl-CoA carboxytransferase</fullName>
        <ecNumber evidence="1">2.1.3.15</ecNumber>
    </recommendedName>
</protein>
<keyword evidence="7" id="KW-0275">Fatty acid biosynthesis</keyword>
<evidence type="ECO:0000259" key="12">
    <source>
        <dbReference type="PROSITE" id="PS50991"/>
    </source>
</evidence>
<evidence type="ECO:0000256" key="2">
    <source>
        <dbReference type="ARBA" id="ARBA00022516"/>
    </source>
</evidence>
<dbReference type="Pfam" id="PF03255">
    <property type="entry name" value="ACCA"/>
    <property type="match status" value="1"/>
</dbReference>
<dbReference type="EMBL" id="KB206537">
    <property type="protein sequence ID" value="ELP90071.1"/>
    <property type="molecule type" value="Genomic_DNA"/>
</dbReference>
<dbReference type="KEGG" id="eiv:EIN_404650"/>
<dbReference type="VEuPathDB" id="AmoebaDB:EIN_404650"/>
<evidence type="ECO:0000256" key="3">
    <source>
        <dbReference type="ARBA" id="ARBA00022741"/>
    </source>
</evidence>
<dbReference type="InterPro" id="IPR003379">
    <property type="entry name" value="Carboxylase_cons_dom"/>
</dbReference>
<keyword evidence="6" id="KW-0443">Lipid metabolism</keyword>
<feature type="domain" description="CoA carboxyltransferase C-terminal" evidence="11">
    <location>
        <begin position="229"/>
        <end position="490"/>
    </location>
</feature>
<dbReference type="InterPro" id="IPR011763">
    <property type="entry name" value="COA_CT_C"/>
</dbReference>
<dbReference type="GO" id="GO:0003989">
    <property type="term" value="F:acetyl-CoA carboxylase activity"/>
    <property type="evidence" value="ECO:0007669"/>
    <property type="project" value="InterPro"/>
</dbReference>
<evidence type="ECO:0000256" key="8">
    <source>
        <dbReference type="ARBA" id="ARBA00049152"/>
    </source>
</evidence>
<dbReference type="UniPathway" id="UPA00655">
    <property type="reaction ID" value="UER00711"/>
</dbReference>
<sequence length="1241" mass="136887">MQNSEEELFAEIASIDFLKFSFNSRSYEQQLKDAYKRSGHVCGVTCLLRYIGGIKVVWLRHEFDFIGGSLGCAEGEKLCRGIEHAINEKLPVVIEIRSGGARMQEGTLSLMQMAKVSVAVQALKGRHLPLITVFQDPTFGGTTASYAMQSDIRIGVHGTRIGFAGEKVILNTVYRMNQEKYDQNCPKGFQTTQFLYDHGQLDIATSADELDTTVVRILKILLAKSTGVTVEKPVQNEEPTHHEYLFNYNDSRREDRVQGIDILNKVFDGFIELHGDGKVGSDKCVCGGLATFKGYPVMAICMKKGHNPNEMIDSNFGMATPAGYRTASRLMKLAEQFGLPVITLVDTPGAYPSFESEIEGQPEAIAYSLVTMASLRVPIITLFVGEGGSGGALGIAMGNTIGMLSGGYYGVITPEGAASILCKYTTEEEKIAKFQTDCAEIAKKQGIYCVDLKRLGVIDEIIDEVPNENYKNFPILLKRVSSFIQGALSTLVGMQPGELVSSRMKKFRLMGIYGHCNITPRDMSPVPKLGGATPAPVTPYKAAPTPQNNVLTQSGNIAGLVSFIAGVTVNAPVSSRKGNVPSDCFVLKRLVPEKVIKVAREDSAKGILDSKGPEELMKWVQSRKELLITDTTMRDAQQSLIATRVRTADLLTVAEEQGTQLDGAFSMEMWGGATFDVCYSFLHESPWERLRLLREKIPNVMFQMLLRGRNAVGYMNYPENLIKEFVNQSATIGIDVFRIFDCFNDINSMETCVKAVREANKVAQCCICFTGDFMSPEEKIYTLDYYKGVAKKITEIQAHCICIKDMAGLFKPQMAVPFLKALREVTDLPIFFHSHNTSGTMLNTLIALSAAGVAGVDVALPSMSDCTSQPSMGALLACLEGGERAPKIDYRKLERVDSQWRSIRSLYFNNESGMKGGTTRVYEHQMPGGQYSNLQAQCKALGLWDRWDEITQMYADVNKVLGDIIKVTPSSKVVGDLALFLVNKGLKASDVMDKDVHIEFPESVIGLASGKLGYPHKGFPEGFVERVLAKKVVVHEDPAPYEFNTARSYLQGKYGRNFKMEEVVSYGLYPKQYEAFLEFHKKNGGDYLLTLPSMVFFFGMNVNQSITVVPCDKQRYDDVNIKLIRIGPINLDDVRPLFFVVNGSRHDVKVQEGVCKRCMLQPADPKNQTHIGSPLSGNVGNVTVKEGDEVLKGAPIMTVEAMKMKITVGAPFRGIVKKIMAAEEAKVENGTLLAIITPLDK</sequence>
<reference evidence="13 14" key="1">
    <citation type="submission" date="2012-10" db="EMBL/GenBank/DDBJ databases">
        <authorList>
            <person name="Zafar N."/>
            <person name="Inman J."/>
            <person name="Hall N."/>
            <person name="Lorenzi H."/>
            <person name="Caler E."/>
        </authorList>
    </citation>
    <scope>NUCLEOTIDE SEQUENCE [LARGE SCALE GENOMIC DNA]</scope>
    <source>
        <strain evidence="13 14">IP1</strain>
    </source>
</reference>
<dbReference type="GO" id="GO:0016743">
    <property type="term" value="F:carboxyl- or carbamoyltransferase activity"/>
    <property type="evidence" value="ECO:0007669"/>
    <property type="project" value="InterPro"/>
</dbReference>
<dbReference type="GO" id="GO:0004736">
    <property type="term" value="F:pyruvate carboxylase activity"/>
    <property type="evidence" value="ECO:0007669"/>
    <property type="project" value="TreeGrafter"/>
</dbReference>
<organism evidence="13 14">
    <name type="scientific">Entamoeba invadens IP1</name>
    <dbReference type="NCBI Taxonomy" id="370355"/>
    <lineage>
        <taxon>Eukaryota</taxon>
        <taxon>Amoebozoa</taxon>
        <taxon>Evosea</taxon>
        <taxon>Archamoebae</taxon>
        <taxon>Mastigamoebida</taxon>
        <taxon>Entamoebidae</taxon>
        <taxon>Entamoeba</taxon>
    </lineage>
</organism>
<dbReference type="InterPro" id="IPR000089">
    <property type="entry name" value="Biotin_lipoyl"/>
</dbReference>
<dbReference type="SUPFAM" id="SSF52096">
    <property type="entry name" value="ClpP/crotonase"/>
    <property type="match status" value="2"/>
</dbReference>
<dbReference type="EC" id="2.1.3.15" evidence="1"/>
<evidence type="ECO:0000256" key="6">
    <source>
        <dbReference type="ARBA" id="ARBA00023098"/>
    </source>
</evidence>
<dbReference type="CDD" id="cd07937">
    <property type="entry name" value="DRE_TIM_PC_TC_5S"/>
    <property type="match status" value="1"/>
</dbReference>
<keyword evidence="4" id="KW-0276">Fatty acid metabolism</keyword>
<dbReference type="GO" id="GO:2001295">
    <property type="term" value="P:malonyl-CoA biosynthetic process"/>
    <property type="evidence" value="ECO:0007669"/>
    <property type="project" value="UniProtKB-UniPathway"/>
</dbReference>
<evidence type="ECO:0000259" key="11">
    <source>
        <dbReference type="PROSITE" id="PS50989"/>
    </source>
</evidence>
<dbReference type="OrthoDB" id="196847at2759"/>
<evidence type="ECO:0000259" key="9">
    <source>
        <dbReference type="PROSITE" id="PS50968"/>
    </source>
</evidence>
<dbReference type="PANTHER" id="PTHR43778">
    <property type="entry name" value="PYRUVATE CARBOXYLASE"/>
    <property type="match status" value="1"/>
</dbReference>
<dbReference type="RefSeq" id="XP_004256842.1">
    <property type="nucleotide sequence ID" value="XM_004256794.1"/>
</dbReference>
<dbReference type="Pfam" id="PF02436">
    <property type="entry name" value="PYC_OADA"/>
    <property type="match status" value="1"/>
</dbReference>
<proteinExistence type="predicted"/>
<keyword evidence="14" id="KW-1185">Reference proteome</keyword>
<dbReference type="CDD" id="cd06850">
    <property type="entry name" value="biotinyl_domain"/>
    <property type="match status" value="1"/>
</dbReference>
<dbReference type="InterPro" id="IPR001095">
    <property type="entry name" value="Acetyl_CoA_COase_a_su"/>
</dbReference>
<dbReference type="PROSITE" id="PS50968">
    <property type="entry name" value="BIOTINYL_LIPOYL"/>
    <property type="match status" value="1"/>
</dbReference>
<dbReference type="SUPFAM" id="SSF89000">
    <property type="entry name" value="post-HMGL domain-like"/>
    <property type="match status" value="1"/>
</dbReference>
<gene>
    <name evidence="13" type="ORF">EIN_404650</name>
</gene>
<keyword evidence="13" id="KW-0670">Pyruvate</keyword>
<dbReference type="PROSITE" id="PS50989">
    <property type="entry name" value="COA_CT_CTER"/>
    <property type="match status" value="1"/>
</dbReference>
<dbReference type="OMA" id="CICFTGD"/>
<keyword evidence="13" id="KW-0436">Ligase</keyword>
<dbReference type="InterPro" id="IPR013785">
    <property type="entry name" value="Aldolase_TIM"/>
</dbReference>
<dbReference type="GO" id="GO:0009317">
    <property type="term" value="C:acetyl-CoA carboxylase complex"/>
    <property type="evidence" value="ECO:0007669"/>
    <property type="project" value="InterPro"/>
</dbReference>
<feature type="domain" description="CoA carboxyltransferase N-terminal" evidence="10">
    <location>
        <begin position="1"/>
        <end position="236"/>
    </location>
</feature>
<feature type="domain" description="Lipoyl-binding" evidence="9">
    <location>
        <begin position="1168"/>
        <end position="1237"/>
    </location>
</feature>
<keyword evidence="2" id="KW-0444">Lipid biosynthesis</keyword>
<evidence type="ECO:0000256" key="4">
    <source>
        <dbReference type="ARBA" id="ARBA00022832"/>
    </source>
</evidence>
<dbReference type="SUPFAM" id="SSF51569">
    <property type="entry name" value="Aldolase"/>
    <property type="match status" value="1"/>
</dbReference>
<name>A0A0A1UA80_ENTIV</name>
<dbReference type="InterPro" id="IPR000891">
    <property type="entry name" value="PYR_CT"/>
</dbReference>
<dbReference type="GO" id="GO:0005524">
    <property type="term" value="F:ATP binding"/>
    <property type="evidence" value="ECO:0007669"/>
    <property type="project" value="UniProtKB-KW"/>
</dbReference>
<dbReference type="PROSITE" id="PS50980">
    <property type="entry name" value="COA_CT_NTER"/>
    <property type="match status" value="1"/>
</dbReference>